<name>A0A8B6XCH9_9BURK</name>
<protein>
    <recommendedName>
        <fullName evidence="2">Curli production assembly/transport component CsgE</fullName>
    </recommendedName>
</protein>
<dbReference type="InterPro" id="IPR018900">
    <property type="entry name" value="Curli_CsgE"/>
</dbReference>
<reference evidence="5" key="3">
    <citation type="submission" date="2025-08" db="UniProtKB">
        <authorList>
            <consortium name="RefSeq"/>
        </authorList>
    </citation>
    <scope>IDENTIFICATION</scope>
</reference>
<organism evidence="4 5">
    <name type="scientific">Derxia gummosa DSM 723</name>
    <dbReference type="NCBI Taxonomy" id="1121388"/>
    <lineage>
        <taxon>Bacteria</taxon>
        <taxon>Pseudomonadati</taxon>
        <taxon>Pseudomonadota</taxon>
        <taxon>Betaproteobacteria</taxon>
        <taxon>Burkholderiales</taxon>
        <taxon>Alcaligenaceae</taxon>
        <taxon>Derxia</taxon>
    </lineage>
</organism>
<evidence type="ECO:0000313" key="4">
    <source>
        <dbReference type="Proteomes" id="UP000675920"/>
    </source>
</evidence>
<dbReference type="Proteomes" id="UP000675920">
    <property type="component" value="Unplaced"/>
</dbReference>
<evidence type="ECO:0000256" key="3">
    <source>
        <dbReference type="ARBA" id="ARBA00022729"/>
    </source>
</evidence>
<dbReference type="RefSeq" id="WP_156924441.1">
    <property type="nucleotide sequence ID" value="NZ_AXWS01000014.1"/>
</dbReference>
<sequence>MEFVPWDVFHLRIMRHFILASAKAIALAGMCAGASGSAHSQQVAHDDPRIGGVAIDQTITVNGQLYYRYFSSFWRDKEAADRFVISVHEKPSARWGSSIFVEYRQQRIHQARLPNASGRIEAVAREAAEQCYQNLLDTEASRLLFREADLGPDEL</sequence>
<evidence type="ECO:0000256" key="2">
    <source>
        <dbReference type="ARBA" id="ARBA00014024"/>
    </source>
</evidence>
<evidence type="ECO:0000313" key="5">
    <source>
        <dbReference type="RefSeq" id="WP_156924441.1"/>
    </source>
</evidence>
<proteinExistence type="predicted"/>
<comment type="function">
    <text evidence="1">May be involved in the biogenesis of curli organelles.</text>
</comment>
<evidence type="ECO:0000256" key="1">
    <source>
        <dbReference type="ARBA" id="ARBA00003989"/>
    </source>
</evidence>
<accession>A0A8B6XCH9</accession>
<reference evidence="5" key="2">
    <citation type="journal article" date="2006" name="Mol. Microbiol.">
        <title>Secretion of curli fibre subunits is mediated by the outer membrane-localized CsgG protein.</title>
        <authorList>
            <person name="Robinson L.S."/>
            <person name="Ashman E.M."/>
            <person name="Hultgren S.J."/>
            <person name="Chapman M.R."/>
        </authorList>
    </citation>
    <scope>NUCLEOTIDE SEQUENCE</scope>
</reference>
<dbReference type="OrthoDB" id="6869495at2"/>
<reference evidence="5" key="1">
    <citation type="journal article" date="2002" name="Science">
        <title>Role of Escherichia coli curli operons in directing amyloid fiber formation.</title>
        <authorList>
            <person name="Chapman M.R."/>
            <person name="Robinson L.S."/>
            <person name="Pinkner J.S."/>
            <person name="Roth R."/>
            <person name="Heuser J."/>
            <person name="Hammar M."/>
            <person name="Normark S."/>
            <person name="Hultgren S.J."/>
        </authorList>
    </citation>
    <scope>NUCLEOTIDE SEQUENCE</scope>
</reference>
<keyword evidence="3" id="KW-0732">Signal</keyword>
<dbReference type="Pfam" id="PF10627">
    <property type="entry name" value="CsgE"/>
    <property type="match status" value="1"/>
</dbReference>
<dbReference type="AlphaFoldDB" id="A0A8B6XCH9"/>
<keyword evidence="4" id="KW-1185">Reference proteome</keyword>